<feature type="transmembrane region" description="Helical" evidence="1">
    <location>
        <begin position="83"/>
        <end position="101"/>
    </location>
</feature>
<keyword evidence="1" id="KW-0472">Membrane</keyword>
<name>A0A382TN64_9ZZZZ</name>
<dbReference type="EMBL" id="UINC01137516">
    <property type="protein sequence ID" value="SVD22898.1"/>
    <property type="molecule type" value="Genomic_DNA"/>
</dbReference>
<evidence type="ECO:0000256" key="1">
    <source>
        <dbReference type="SAM" id="Phobius"/>
    </source>
</evidence>
<feature type="non-terminal residue" evidence="2">
    <location>
        <position position="114"/>
    </location>
</feature>
<dbReference type="AlphaFoldDB" id="A0A382TN64"/>
<feature type="transmembrane region" description="Helical" evidence="1">
    <location>
        <begin position="21"/>
        <end position="41"/>
    </location>
</feature>
<reference evidence="2" key="1">
    <citation type="submission" date="2018-05" db="EMBL/GenBank/DDBJ databases">
        <authorList>
            <person name="Lanie J.A."/>
            <person name="Ng W.-L."/>
            <person name="Kazmierczak K.M."/>
            <person name="Andrzejewski T.M."/>
            <person name="Davidsen T.M."/>
            <person name="Wayne K.J."/>
            <person name="Tettelin H."/>
            <person name="Glass J.I."/>
            <person name="Rusch D."/>
            <person name="Podicherti R."/>
            <person name="Tsui H.-C.T."/>
            <person name="Winkler M.E."/>
        </authorList>
    </citation>
    <scope>NUCLEOTIDE SEQUENCE</scope>
</reference>
<gene>
    <name evidence="2" type="ORF">METZ01_LOCUS375752</name>
</gene>
<organism evidence="2">
    <name type="scientific">marine metagenome</name>
    <dbReference type="NCBI Taxonomy" id="408172"/>
    <lineage>
        <taxon>unclassified sequences</taxon>
        <taxon>metagenomes</taxon>
        <taxon>ecological metagenomes</taxon>
    </lineage>
</organism>
<accession>A0A382TN64</accession>
<keyword evidence="1" id="KW-0812">Transmembrane</keyword>
<feature type="transmembrane region" description="Helical" evidence="1">
    <location>
        <begin position="53"/>
        <end position="76"/>
    </location>
</feature>
<keyword evidence="1" id="KW-1133">Transmembrane helix</keyword>
<proteinExistence type="predicted"/>
<protein>
    <submittedName>
        <fullName evidence="2">Uncharacterized protein</fullName>
    </submittedName>
</protein>
<evidence type="ECO:0000313" key="2">
    <source>
        <dbReference type="EMBL" id="SVD22898.1"/>
    </source>
</evidence>
<sequence>MYEYKSDSANSSLRILLVRNIVGFPIALVMGFVGNIVNGLVVPSTAVSDFSAFAVRMFVIGAACSTGGMIAWFNMFESRRGGLLVWAVGTMGGFLGGIIAYEVGSGIVDNPDLV</sequence>